<dbReference type="InterPro" id="IPR004119">
    <property type="entry name" value="EcKL"/>
</dbReference>
<dbReference type="EMBL" id="GDHC01006104">
    <property type="protein sequence ID" value="JAQ12525.1"/>
    <property type="molecule type" value="Transcribed_RNA"/>
</dbReference>
<evidence type="ECO:0000259" key="1">
    <source>
        <dbReference type="SMART" id="SM00587"/>
    </source>
</evidence>
<evidence type="ECO:0000313" key="2">
    <source>
        <dbReference type="EMBL" id="JAQ12525.1"/>
    </source>
</evidence>
<feature type="domain" description="CHK kinase-like" evidence="1">
    <location>
        <begin position="131"/>
        <end position="324"/>
    </location>
</feature>
<dbReference type="InterPro" id="IPR011009">
    <property type="entry name" value="Kinase-like_dom_sf"/>
</dbReference>
<accession>A0A146M007</accession>
<gene>
    <name evidence="2" type="ORF">g.62648</name>
</gene>
<organism evidence="2">
    <name type="scientific">Lygus hesperus</name>
    <name type="common">Western plant bug</name>
    <dbReference type="NCBI Taxonomy" id="30085"/>
    <lineage>
        <taxon>Eukaryota</taxon>
        <taxon>Metazoa</taxon>
        <taxon>Ecdysozoa</taxon>
        <taxon>Arthropoda</taxon>
        <taxon>Hexapoda</taxon>
        <taxon>Insecta</taxon>
        <taxon>Pterygota</taxon>
        <taxon>Neoptera</taxon>
        <taxon>Paraneoptera</taxon>
        <taxon>Hemiptera</taxon>
        <taxon>Heteroptera</taxon>
        <taxon>Panheteroptera</taxon>
        <taxon>Cimicomorpha</taxon>
        <taxon>Miridae</taxon>
        <taxon>Mirini</taxon>
        <taxon>Lygus</taxon>
    </lineage>
</organism>
<proteinExistence type="predicted"/>
<reference evidence="2" key="1">
    <citation type="journal article" date="2016" name="Gigascience">
        <title>De novo construction of an expanded transcriptome assembly for the western tarnished plant bug, Lygus hesperus.</title>
        <authorList>
            <person name="Tassone E.E."/>
            <person name="Geib S.M."/>
            <person name="Hall B."/>
            <person name="Fabrick J.A."/>
            <person name="Brent C.S."/>
            <person name="Hull J.J."/>
        </authorList>
    </citation>
    <scope>NUCLEOTIDE SEQUENCE</scope>
</reference>
<dbReference type="PANTHER" id="PTHR11012:SF56">
    <property type="entry name" value="CHK KINASE-LIKE DOMAIN-CONTAINING PROTEIN-RELATED"/>
    <property type="match status" value="1"/>
</dbReference>
<dbReference type="SMART" id="SM00587">
    <property type="entry name" value="CHK"/>
    <property type="match status" value="1"/>
</dbReference>
<dbReference type="Pfam" id="PF02958">
    <property type="entry name" value="EcKL"/>
    <property type="match status" value="1"/>
</dbReference>
<dbReference type="Gene3D" id="3.90.1200.10">
    <property type="match status" value="1"/>
</dbReference>
<name>A0A146M007_LYGHE</name>
<dbReference type="SUPFAM" id="SSF56112">
    <property type="entry name" value="Protein kinase-like (PK-like)"/>
    <property type="match status" value="1"/>
</dbReference>
<dbReference type="PANTHER" id="PTHR11012">
    <property type="entry name" value="PROTEIN KINASE-LIKE DOMAIN-CONTAINING"/>
    <property type="match status" value="1"/>
</dbReference>
<protein>
    <recommendedName>
        <fullName evidence="1">CHK kinase-like domain-containing protein</fullName>
    </recommendedName>
</protein>
<dbReference type="InterPro" id="IPR015897">
    <property type="entry name" value="CHK_kinase-like"/>
</dbReference>
<dbReference type="AlphaFoldDB" id="A0A146M007"/>
<sequence length="408" mass="47689">MSTHSEGLDLKWLEQVLVNESRKSKIIKILSVDDIDSAVPTGENYCSSIYRVKLRCAFESGFEKCISLIIKQVITSKEKNVIIELLPEIFKIEIEVYSVIFPLMEKLMAEFEDEREKLWCHFYGHLENQAIVFEDLSESGFKTLRRTDWLSFEHSSLALENLARFHAMSKILIDRGLIKKTDFTHNSMCTDIEFGHKLYAGPLEVLAEAMVESWGHEWKEVSDRIKLQVPLVSHKINELAVVQDDRYLVFNHGDLWTCNIMMKPEKSTTAESLRFLDFQVPCINTFIWDVIIFMFTSTHPQVRRRKQDDLLSVYQKSLEENLRSFNCQSYVPNLNDVISEFERVWYLSFVFNMTFFPLSSSSKCKPFEISKVLDYTPQEVFDKSAFTDERLVPELQEDLKIYIEKGVI</sequence>